<dbReference type="InterPro" id="IPR001647">
    <property type="entry name" value="HTH_TetR"/>
</dbReference>
<keyword evidence="8" id="KW-1185">Reference proteome</keyword>
<dbReference type="EMBL" id="BAAATZ010000013">
    <property type="protein sequence ID" value="GAA2728524.1"/>
    <property type="molecule type" value="Genomic_DNA"/>
</dbReference>
<evidence type="ECO:0000313" key="8">
    <source>
        <dbReference type="Proteomes" id="UP001501842"/>
    </source>
</evidence>
<dbReference type="InterPro" id="IPR006120">
    <property type="entry name" value="Resolvase_HTH_dom"/>
</dbReference>
<evidence type="ECO:0000313" key="7">
    <source>
        <dbReference type="EMBL" id="GAA2728524.1"/>
    </source>
</evidence>
<dbReference type="Pfam" id="PF02796">
    <property type="entry name" value="HTH_7"/>
    <property type="match status" value="1"/>
</dbReference>
<proteinExistence type="predicted"/>
<dbReference type="PRINTS" id="PR00455">
    <property type="entry name" value="HTHTETR"/>
</dbReference>
<name>A0ABN3UBV0_9ACTN</name>
<dbReference type="PROSITE" id="PS01081">
    <property type="entry name" value="HTH_TETR_1"/>
    <property type="match status" value="1"/>
</dbReference>
<organism evidence="7 8">
    <name type="scientific">Actinocorallia aurantiaca</name>
    <dbReference type="NCBI Taxonomy" id="46204"/>
    <lineage>
        <taxon>Bacteria</taxon>
        <taxon>Bacillati</taxon>
        <taxon>Actinomycetota</taxon>
        <taxon>Actinomycetes</taxon>
        <taxon>Streptosporangiales</taxon>
        <taxon>Thermomonosporaceae</taxon>
        <taxon>Actinocorallia</taxon>
    </lineage>
</organism>
<comment type="caution">
    <text evidence="7">The sequence shown here is derived from an EMBL/GenBank/DDBJ whole genome shotgun (WGS) entry which is preliminary data.</text>
</comment>
<dbReference type="PROSITE" id="PS50977">
    <property type="entry name" value="HTH_TETR_2"/>
    <property type="match status" value="1"/>
</dbReference>
<dbReference type="Proteomes" id="UP001501842">
    <property type="component" value="Unassembled WGS sequence"/>
</dbReference>
<dbReference type="InterPro" id="IPR009057">
    <property type="entry name" value="Homeodomain-like_sf"/>
</dbReference>
<evidence type="ECO:0000256" key="4">
    <source>
        <dbReference type="PROSITE-ProRule" id="PRU00335"/>
    </source>
</evidence>
<reference evidence="7 8" key="1">
    <citation type="journal article" date="2019" name="Int. J. Syst. Evol. Microbiol.">
        <title>The Global Catalogue of Microorganisms (GCM) 10K type strain sequencing project: providing services to taxonomists for standard genome sequencing and annotation.</title>
        <authorList>
            <consortium name="The Broad Institute Genomics Platform"/>
            <consortium name="The Broad Institute Genome Sequencing Center for Infectious Disease"/>
            <person name="Wu L."/>
            <person name="Ma J."/>
        </authorList>
    </citation>
    <scope>NUCLEOTIDE SEQUENCE [LARGE SCALE GENOMIC DNA]</scope>
    <source>
        <strain evidence="7 8">JCM 8201</strain>
    </source>
</reference>
<feature type="domain" description="HTH tetR-type" evidence="6">
    <location>
        <begin position="7"/>
        <end position="67"/>
    </location>
</feature>
<dbReference type="PANTHER" id="PTHR30055:SF234">
    <property type="entry name" value="HTH-TYPE TRANSCRIPTIONAL REGULATOR BETI"/>
    <property type="match status" value="1"/>
</dbReference>
<keyword evidence="2 4" id="KW-0238">DNA-binding</keyword>
<evidence type="ECO:0000256" key="1">
    <source>
        <dbReference type="ARBA" id="ARBA00023015"/>
    </source>
</evidence>
<feature type="region of interest" description="Disordered" evidence="5">
    <location>
        <begin position="181"/>
        <end position="204"/>
    </location>
</feature>
<protein>
    <submittedName>
        <fullName evidence="7">TetR family transcriptional regulator</fullName>
    </submittedName>
</protein>
<dbReference type="InterPro" id="IPR023772">
    <property type="entry name" value="DNA-bd_HTH_TetR-type_CS"/>
</dbReference>
<keyword evidence="1" id="KW-0805">Transcription regulation</keyword>
<dbReference type="Gene3D" id="1.10.357.10">
    <property type="entry name" value="Tetracycline Repressor, domain 2"/>
    <property type="match status" value="1"/>
</dbReference>
<keyword evidence="3" id="KW-0804">Transcription</keyword>
<dbReference type="CDD" id="cd00569">
    <property type="entry name" value="HTH_Hin_like"/>
    <property type="match status" value="1"/>
</dbReference>
<dbReference type="InterPro" id="IPR050109">
    <property type="entry name" value="HTH-type_TetR-like_transc_reg"/>
</dbReference>
<sequence>MTVRGSGTTAERILAAAGTLFGEHGYRATSMRSIAERVGITKAALYYHFASKEEILHRLTLPLLDAYESALNAAEAHDDPEVVRWRAIEGFVDVGLAHRKTLLMLVRDMTLLVQAPVAERFRAVMALANDLVCGPGPDLERRVRAAQAVAGLTDPLVLFHDVPAERLRRLLLDGARTLLGEPPVTARPPSRRRGRGGGRPSALSEEQAAEIRRMHASGEHSAEWIAERFGVSRATVYRCLKTAF</sequence>
<dbReference type="RefSeq" id="WP_344451712.1">
    <property type="nucleotide sequence ID" value="NZ_BAAATZ010000013.1"/>
</dbReference>
<evidence type="ECO:0000256" key="3">
    <source>
        <dbReference type="ARBA" id="ARBA00023163"/>
    </source>
</evidence>
<feature type="DNA-binding region" description="H-T-H motif" evidence="4">
    <location>
        <begin position="30"/>
        <end position="49"/>
    </location>
</feature>
<dbReference type="PANTHER" id="PTHR30055">
    <property type="entry name" value="HTH-TYPE TRANSCRIPTIONAL REGULATOR RUTR"/>
    <property type="match status" value="1"/>
</dbReference>
<dbReference type="Gene3D" id="1.10.10.60">
    <property type="entry name" value="Homeodomain-like"/>
    <property type="match status" value="1"/>
</dbReference>
<evidence type="ECO:0000256" key="2">
    <source>
        <dbReference type="ARBA" id="ARBA00023125"/>
    </source>
</evidence>
<dbReference type="Pfam" id="PF00440">
    <property type="entry name" value="TetR_N"/>
    <property type="match status" value="1"/>
</dbReference>
<accession>A0ABN3UBV0</accession>
<gene>
    <name evidence="7" type="ORF">GCM10010439_36950</name>
</gene>
<dbReference type="SUPFAM" id="SSF46689">
    <property type="entry name" value="Homeodomain-like"/>
    <property type="match status" value="2"/>
</dbReference>
<evidence type="ECO:0000259" key="6">
    <source>
        <dbReference type="PROSITE" id="PS50977"/>
    </source>
</evidence>
<evidence type="ECO:0000256" key="5">
    <source>
        <dbReference type="SAM" id="MobiDB-lite"/>
    </source>
</evidence>